<feature type="domain" description="Tc1-like transposase DDE" evidence="1">
    <location>
        <begin position="4"/>
        <end position="137"/>
    </location>
</feature>
<evidence type="ECO:0000313" key="2">
    <source>
        <dbReference type="EMBL" id="GGK09672.1"/>
    </source>
</evidence>
<dbReference type="GO" id="GO:0003676">
    <property type="term" value="F:nucleic acid binding"/>
    <property type="evidence" value="ECO:0007669"/>
    <property type="project" value="InterPro"/>
</dbReference>
<dbReference type="NCBIfam" id="NF033545">
    <property type="entry name" value="transpos_IS630"/>
    <property type="match status" value="1"/>
</dbReference>
<evidence type="ECO:0000313" key="3">
    <source>
        <dbReference type="Proteomes" id="UP000658382"/>
    </source>
</evidence>
<dbReference type="Pfam" id="PF13358">
    <property type="entry name" value="DDE_3"/>
    <property type="match status" value="1"/>
</dbReference>
<reference evidence="2" key="1">
    <citation type="journal article" date="2014" name="Int. J. Syst. Evol. Microbiol.">
        <title>Complete genome sequence of Corynebacterium casei LMG S-19264T (=DSM 44701T), isolated from a smear-ripened cheese.</title>
        <authorList>
            <consortium name="US DOE Joint Genome Institute (JGI-PGF)"/>
            <person name="Walter F."/>
            <person name="Albersmeier A."/>
            <person name="Kalinowski J."/>
            <person name="Ruckert C."/>
        </authorList>
    </citation>
    <scope>NUCLEOTIDE SEQUENCE</scope>
    <source>
        <strain evidence="2">JCM 12580</strain>
    </source>
</reference>
<evidence type="ECO:0000259" key="1">
    <source>
        <dbReference type="Pfam" id="PF13358"/>
    </source>
</evidence>
<accession>A0A917V1P2</accession>
<dbReference type="SUPFAM" id="SSF53098">
    <property type="entry name" value="Ribonuclease H-like"/>
    <property type="match status" value="1"/>
</dbReference>
<dbReference type="Proteomes" id="UP000658382">
    <property type="component" value="Unassembled WGS sequence"/>
</dbReference>
<organism evidence="2 3">
    <name type="scientific">Lentibacillus kapialis</name>
    <dbReference type="NCBI Taxonomy" id="340214"/>
    <lineage>
        <taxon>Bacteria</taxon>
        <taxon>Bacillati</taxon>
        <taxon>Bacillota</taxon>
        <taxon>Bacilli</taxon>
        <taxon>Bacillales</taxon>
        <taxon>Bacillaceae</taxon>
        <taxon>Lentibacillus</taxon>
    </lineage>
</organism>
<comment type="caution">
    <text evidence="2">The sequence shown here is derived from an EMBL/GenBank/DDBJ whole genome shotgun (WGS) entry which is preliminary data.</text>
</comment>
<dbReference type="AlphaFoldDB" id="A0A917V1P2"/>
<dbReference type="PANTHER" id="PTHR46564">
    <property type="entry name" value="TRANSPOSASE"/>
    <property type="match status" value="1"/>
</dbReference>
<reference evidence="2" key="2">
    <citation type="submission" date="2020-09" db="EMBL/GenBank/DDBJ databases">
        <authorList>
            <person name="Sun Q."/>
            <person name="Ohkuma M."/>
        </authorList>
    </citation>
    <scope>NUCLEOTIDE SEQUENCE</scope>
    <source>
        <strain evidence="2">JCM 12580</strain>
    </source>
</reference>
<dbReference type="EMBL" id="BMNQ01000118">
    <property type="protein sequence ID" value="GGK09672.1"/>
    <property type="molecule type" value="Genomic_DNA"/>
</dbReference>
<dbReference type="Gene3D" id="3.30.420.10">
    <property type="entry name" value="Ribonuclease H-like superfamily/Ribonuclease H"/>
    <property type="match status" value="1"/>
</dbReference>
<dbReference type="InterPro" id="IPR012337">
    <property type="entry name" value="RNaseH-like_sf"/>
</dbReference>
<dbReference type="InterPro" id="IPR047655">
    <property type="entry name" value="Transpos_IS630-like"/>
</dbReference>
<sequence length="162" mass="19054">MIRDYQAIANTWFPKGQQKKIPTYGKHHGVKLIGTLDYESGDVFCIERERYDAKVFLSFLEKVVERYPNEKILMVLDNAKIHHAKLIQPFLQEHSEQLDLLFLPPYSPELNLIEGLWGWLKKSVIYNVFYKSVDEIRQAVQSFISEISKRPETIVQRLCNKL</sequence>
<dbReference type="InterPro" id="IPR036397">
    <property type="entry name" value="RNaseH_sf"/>
</dbReference>
<dbReference type="PANTHER" id="PTHR46564:SF1">
    <property type="entry name" value="TRANSPOSASE"/>
    <property type="match status" value="1"/>
</dbReference>
<dbReference type="InterPro" id="IPR038717">
    <property type="entry name" value="Tc1-like_DDE_dom"/>
</dbReference>
<keyword evidence="3" id="KW-1185">Reference proteome</keyword>
<gene>
    <name evidence="2" type="ORF">GCM10007063_35150</name>
</gene>
<proteinExistence type="predicted"/>
<name>A0A917V1P2_9BACI</name>
<protein>
    <recommendedName>
        <fullName evidence="1">Tc1-like transposase DDE domain-containing protein</fullName>
    </recommendedName>
</protein>